<accession>A0A485KAG0</accession>
<dbReference type="EMBL" id="VJMH01000121">
    <property type="protein sequence ID" value="KAF0718774.1"/>
    <property type="molecule type" value="Genomic_DNA"/>
</dbReference>
<keyword evidence="4" id="KW-1185">Reference proteome</keyword>
<dbReference type="OrthoDB" id="60308at2759"/>
<evidence type="ECO:0000313" key="3">
    <source>
        <dbReference type="EMBL" id="VFT78704.1"/>
    </source>
</evidence>
<dbReference type="Gene3D" id="3.40.30.10">
    <property type="entry name" value="Glutaredoxin"/>
    <property type="match status" value="1"/>
</dbReference>
<gene>
    <name evidence="3" type="primary">Aste57867_1488</name>
    <name evidence="2" type="ORF">As57867_001487</name>
    <name evidence="3" type="ORF">ASTE57867_1488</name>
</gene>
<dbReference type="Proteomes" id="UP000332933">
    <property type="component" value="Unassembled WGS sequence"/>
</dbReference>
<dbReference type="PANTHER" id="PTHR13887">
    <property type="entry name" value="GLUTATHIONE S-TRANSFERASE KAPPA"/>
    <property type="match status" value="1"/>
</dbReference>
<evidence type="ECO:0000259" key="1">
    <source>
        <dbReference type="Pfam" id="PF01323"/>
    </source>
</evidence>
<dbReference type="InterPro" id="IPR001853">
    <property type="entry name" value="DSBA-like_thioredoxin_dom"/>
</dbReference>
<proteinExistence type="predicted"/>
<reference evidence="2" key="2">
    <citation type="submission" date="2019-06" db="EMBL/GenBank/DDBJ databases">
        <title>Genomics analysis of Aphanomyces spp. identifies a new class of oomycete effector associated with host adaptation.</title>
        <authorList>
            <person name="Gaulin E."/>
        </authorList>
    </citation>
    <scope>NUCLEOTIDE SEQUENCE</scope>
    <source>
        <strain evidence="2">CBS 578.67</strain>
    </source>
</reference>
<dbReference type="GO" id="GO:0016491">
    <property type="term" value="F:oxidoreductase activity"/>
    <property type="evidence" value="ECO:0007669"/>
    <property type="project" value="InterPro"/>
</dbReference>
<sequence length="216" mass="23813">MKAPIKIKFISDIACPWCPIGLKSLEEAIARVSPSIQADIHFEPFEINPTMAKEGEDIDEHLVRKYGGKPADFVSGRDALRQRGQQVGFTFGFTRKRIYNTFDAHRLLHWAGTKDSATQHTLKMTLFTDYFTHGKDPSSEAVLVDAAVAAGLDAQEARRVLSTGQYATDVKRAEAKWRAMGINSVPAIIINDTHLISGGQPADVFEQALRDVAASE</sequence>
<dbReference type="PANTHER" id="PTHR13887:SF41">
    <property type="entry name" value="THIOREDOXIN SUPERFAMILY PROTEIN"/>
    <property type="match status" value="1"/>
</dbReference>
<organism evidence="3 4">
    <name type="scientific">Aphanomyces stellatus</name>
    <dbReference type="NCBI Taxonomy" id="120398"/>
    <lineage>
        <taxon>Eukaryota</taxon>
        <taxon>Sar</taxon>
        <taxon>Stramenopiles</taxon>
        <taxon>Oomycota</taxon>
        <taxon>Saprolegniomycetes</taxon>
        <taxon>Saprolegniales</taxon>
        <taxon>Verrucalvaceae</taxon>
        <taxon>Aphanomyces</taxon>
    </lineage>
</organism>
<protein>
    <submittedName>
        <fullName evidence="3">Aste57867_1488 protein</fullName>
    </submittedName>
</protein>
<dbReference type="CDD" id="cd03024">
    <property type="entry name" value="DsbA_FrnE"/>
    <property type="match status" value="1"/>
</dbReference>
<dbReference type="AlphaFoldDB" id="A0A485KAG0"/>
<dbReference type="SUPFAM" id="SSF52833">
    <property type="entry name" value="Thioredoxin-like"/>
    <property type="match status" value="1"/>
</dbReference>
<dbReference type="InterPro" id="IPR036249">
    <property type="entry name" value="Thioredoxin-like_sf"/>
</dbReference>
<evidence type="ECO:0000313" key="2">
    <source>
        <dbReference type="EMBL" id="KAF0718774.1"/>
    </source>
</evidence>
<evidence type="ECO:0000313" key="4">
    <source>
        <dbReference type="Proteomes" id="UP000332933"/>
    </source>
</evidence>
<dbReference type="Pfam" id="PF01323">
    <property type="entry name" value="DSBA"/>
    <property type="match status" value="1"/>
</dbReference>
<reference evidence="3 4" key="1">
    <citation type="submission" date="2019-03" db="EMBL/GenBank/DDBJ databases">
        <authorList>
            <person name="Gaulin E."/>
            <person name="Dumas B."/>
        </authorList>
    </citation>
    <scope>NUCLEOTIDE SEQUENCE [LARGE SCALE GENOMIC DNA]</scope>
    <source>
        <strain evidence="3">CBS 568.67</strain>
    </source>
</reference>
<feature type="domain" description="DSBA-like thioredoxin" evidence="1">
    <location>
        <begin position="7"/>
        <end position="209"/>
    </location>
</feature>
<name>A0A485KAG0_9STRA</name>
<dbReference type="EMBL" id="CAADRA010000121">
    <property type="protein sequence ID" value="VFT78704.1"/>
    <property type="molecule type" value="Genomic_DNA"/>
</dbReference>